<proteinExistence type="predicted"/>
<name>A0A0G4AQJ3_9BACT</name>
<gene>
    <name evidence="1" type="ORF">UX70_C0001G0026</name>
</gene>
<dbReference type="STRING" id="1619007.UX70_C0001G0026"/>
<reference evidence="1 2" key="1">
    <citation type="journal article" date="2015" name="Nature">
        <title>rRNA introns, odd ribosomes, and small enigmatic genomes across a large radiation of phyla.</title>
        <authorList>
            <person name="Brown C.T."/>
            <person name="Hug L.A."/>
            <person name="Thomas B.C."/>
            <person name="Sharon I."/>
            <person name="Castelle C.J."/>
            <person name="Singh A."/>
            <person name="Wilkins M.J."/>
            <person name="Williams K.H."/>
            <person name="Banfield J.F."/>
        </authorList>
    </citation>
    <scope>NUCLEOTIDE SEQUENCE [LARGE SCALE GENOMIC DNA]</scope>
</reference>
<dbReference type="EMBL" id="CP011209">
    <property type="protein sequence ID" value="AKM77764.1"/>
    <property type="molecule type" value="Genomic_DNA"/>
</dbReference>
<accession>A0A0G4AQJ3</accession>
<dbReference type="AlphaFoldDB" id="A0A0G4AQJ3"/>
<evidence type="ECO:0000313" key="2">
    <source>
        <dbReference type="Proteomes" id="UP000035656"/>
    </source>
</evidence>
<sequence>MEGQELYKKVYREILDYSDGELIGRCAKWGYEVEQKLSENEQFLIQGGAESASSFMYAVATAVIVGEFAKHAYNDYFSEETEIDLGLLDMEFEQIRGFLGEDITQYRLTFLKEGNSIGLQDIWTAISEWKQDIYKSLIYIYKQENKDPEWLILNSLTKIFEKSHTSITDARRIEGYEYINSGFNA</sequence>
<dbReference type="Proteomes" id="UP000035656">
    <property type="component" value="Chromosome"/>
</dbReference>
<dbReference type="KEGG" id="pwo:UX70_C0001G0026"/>
<protein>
    <submittedName>
        <fullName evidence="1">Uncharacterized protein</fullName>
    </submittedName>
</protein>
<evidence type="ECO:0000313" key="1">
    <source>
        <dbReference type="EMBL" id="AKM77764.1"/>
    </source>
</evidence>
<organism evidence="1 2">
    <name type="scientific">Candidatus Wolfebacteria bacterium GW2011_GWB1_47_1</name>
    <dbReference type="NCBI Taxonomy" id="1619007"/>
    <lineage>
        <taxon>Bacteria</taxon>
        <taxon>Candidatus Wolfeibacteriota</taxon>
    </lineage>
</organism>